<feature type="transmembrane region" description="Helical" evidence="12">
    <location>
        <begin position="165"/>
        <end position="185"/>
    </location>
</feature>
<dbReference type="GO" id="GO:0046872">
    <property type="term" value="F:metal ion binding"/>
    <property type="evidence" value="ECO:0007669"/>
    <property type="project" value="UniProtKB-KW"/>
</dbReference>
<dbReference type="GO" id="GO:0004222">
    <property type="term" value="F:metalloendopeptidase activity"/>
    <property type="evidence" value="ECO:0007669"/>
    <property type="project" value="InterPro"/>
</dbReference>
<evidence type="ECO:0000256" key="4">
    <source>
        <dbReference type="ARBA" id="ARBA00022692"/>
    </source>
</evidence>
<keyword evidence="9 11" id="KW-0482">Metalloprotease</keyword>
<keyword evidence="8 12" id="KW-1133">Transmembrane helix</keyword>
<keyword evidence="10 12" id="KW-0472">Membrane</keyword>
<gene>
    <name evidence="14" type="ORF">Q9L42_004165</name>
</gene>
<comment type="subcellular location">
    <subcellularLocation>
        <location evidence="1">Cell membrane</location>
        <topology evidence="1">Multi-pass membrane protein</topology>
    </subcellularLocation>
</comment>
<accession>A0AAU7NWF9</accession>
<dbReference type="Proteomes" id="UP001225378">
    <property type="component" value="Chromosome"/>
</dbReference>
<evidence type="ECO:0000256" key="12">
    <source>
        <dbReference type="SAM" id="Phobius"/>
    </source>
</evidence>
<dbReference type="GO" id="GO:0006508">
    <property type="term" value="P:proteolysis"/>
    <property type="evidence" value="ECO:0007669"/>
    <property type="project" value="UniProtKB-KW"/>
</dbReference>
<dbReference type="PANTHER" id="PTHR43221:SF1">
    <property type="entry name" value="PROTEASE HTPX"/>
    <property type="match status" value="1"/>
</dbReference>
<name>A0AAU7NWF9_9GAMM</name>
<dbReference type="AlphaFoldDB" id="A0AAU7NWF9"/>
<evidence type="ECO:0000256" key="10">
    <source>
        <dbReference type="ARBA" id="ARBA00023136"/>
    </source>
</evidence>
<evidence type="ECO:0000256" key="9">
    <source>
        <dbReference type="ARBA" id="ARBA00023049"/>
    </source>
</evidence>
<evidence type="ECO:0000256" key="2">
    <source>
        <dbReference type="ARBA" id="ARBA00022475"/>
    </source>
</evidence>
<dbReference type="InterPro" id="IPR050083">
    <property type="entry name" value="HtpX_protease"/>
</dbReference>
<keyword evidence="5" id="KW-0479">Metal-binding</keyword>
<keyword evidence="15" id="KW-1185">Reference proteome</keyword>
<organism evidence="14 15">
    <name type="scientific">Methylomarinum roseum</name>
    <dbReference type="NCBI Taxonomy" id="3067653"/>
    <lineage>
        <taxon>Bacteria</taxon>
        <taxon>Pseudomonadati</taxon>
        <taxon>Pseudomonadota</taxon>
        <taxon>Gammaproteobacteria</taxon>
        <taxon>Methylococcales</taxon>
        <taxon>Methylococcaceae</taxon>
        <taxon>Methylomarinum</taxon>
    </lineage>
</organism>
<dbReference type="Gene3D" id="3.30.2010.10">
    <property type="entry name" value="Metalloproteases ('zincins'), catalytic domain"/>
    <property type="match status" value="1"/>
</dbReference>
<dbReference type="Pfam" id="PF01435">
    <property type="entry name" value="Peptidase_M48"/>
    <property type="match status" value="1"/>
</dbReference>
<evidence type="ECO:0000256" key="3">
    <source>
        <dbReference type="ARBA" id="ARBA00022670"/>
    </source>
</evidence>
<keyword evidence="3 11" id="KW-0645">Protease</keyword>
<evidence type="ECO:0000256" key="11">
    <source>
        <dbReference type="RuleBase" id="RU003983"/>
    </source>
</evidence>
<comment type="similarity">
    <text evidence="11">Belongs to the peptidase M48 family.</text>
</comment>
<evidence type="ECO:0000259" key="13">
    <source>
        <dbReference type="Pfam" id="PF01435"/>
    </source>
</evidence>
<dbReference type="RefSeq" id="WP_305909683.1">
    <property type="nucleotide sequence ID" value="NZ_CP157743.1"/>
</dbReference>
<evidence type="ECO:0000256" key="1">
    <source>
        <dbReference type="ARBA" id="ARBA00004651"/>
    </source>
</evidence>
<keyword evidence="6 11" id="KW-0378">Hydrolase</keyword>
<dbReference type="InterPro" id="IPR001915">
    <property type="entry name" value="Peptidase_M48"/>
</dbReference>
<keyword evidence="2" id="KW-1003">Cell membrane</keyword>
<feature type="transmembrane region" description="Helical" evidence="12">
    <location>
        <begin position="43"/>
        <end position="60"/>
    </location>
</feature>
<evidence type="ECO:0000313" key="14">
    <source>
        <dbReference type="EMBL" id="XBS21327.1"/>
    </source>
</evidence>
<dbReference type="CDD" id="cd07339">
    <property type="entry name" value="M48B_HtpX_like"/>
    <property type="match status" value="1"/>
</dbReference>
<evidence type="ECO:0000256" key="6">
    <source>
        <dbReference type="ARBA" id="ARBA00022801"/>
    </source>
</evidence>
<dbReference type="GO" id="GO:0005886">
    <property type="term" value="C:plasma membrane"/>
    <property type="evidence" value="ECO:0007669"/>
    <property type="project" value="UniProtKB-SubCell"/>
</dbReference>
<dbReference type="KEGG" id="mech:Q9L42_004165"/>
<dbReference type="EMBL" id="CP157743">
    <property type="protein sequence ID" value="XBS21327.1"/>
    <property type="molecule type" value="Genomic_DNA"/>
</dbReference>
<evidence type="ECO:0000256" key="7">
    <source>
        <dbReference type="ARBA" id="ARBA00022833"/>
    </source>
</evidence>
<evidence type="ECO:0000256" key="5">
    <source>
        <dbReference type="ARBA" id="ARBA00022723"/>
    </source>
</evidence>
<keyword evidence="4 12" id="KW-0812">Transmembrane</keyword>
<sequence length="322" mass="36040">MALDVDNWKQHSLANRMQTLLLLVVMGSLMLLLGYLLWEFEGVIALALMCLLLLLLNPRFTPNLIMSLYGAYPLPPHQAPLIHRAIEELSRRAGLSKAPSLHYIPSRTLNAFSVGQTSDASIGISDGLLRALNIEELVAVLAHEISHIGNNDMGVMGLADMFSRLTSLLSLFGQLLLLLNLPLILLTDATINWFAIILLILSPNICALAQLGLSRTREYNADLNAARLTGAPETLARALIKIEHVQGGWMERVFFPGRRIPEPSLLRTHPPTQERVRRLMELKIPETVTPLPLMLGSSPLQDILQRRTVKRRPRWHINGLWH</sequence>
<protein>
    <submittedName>
        <fullName evidence="14">Zinc metalloprotease HtpX</fullName>
    </submittedName>
</protein>
<feature type="domain" description="Peptidase M48" evidence="13">
    <location>
        <begin position="76"/>
        <end position="281"/>
    </location>
</feature>
<dbReference type="PANTHER" id="PTHR43221">
    <property type="entry name" value="PROTEASE HTPX"/>
    <property type="match status" value="1"/>
</dbReference>
<proteinExistence type="inferred from homology"/>
<evidence type="ECO:0000313" key="15">
    <source>
        <dbReference type="Proteomes" id="UP001225378"/>
    </source>
</evidence>
<comment type="cofactor">
    <cofactor evidence="11">
        <name>Zn(2+)</name>
        <dbReference type="ChEBI" id="CHEBI:29105"/>
    </cofactor>
    <text evidence="11">Binds 1 zinc ion per subunit.</text>
</comment>
<evidence type="ECO:0000256" key="8">
    <source>
        <dbReference type="ARBA" id="ARBA00022989"/>
    </source>
</evidence>
<keyword evidence="7 11" id="KW-0862">Zinc</keyword>
<feature type="transmembrane region" description="Helical" evidence="12">
    <location>
        <begin position="20"/>
        <end position="37"/>
    </location>
</feature>
<reference evidence="14 15" key="1">
    <citation type="journal article" date="2024" name="Microbiology">
        <title>Methylomarinum rosea sp. nov., a novel halophilic methanotrophic bacterium from the hypersaline Lake Elton.</title>
        <authorList>
            <person name="Suleimanov R.Z."/>
            <person name="Oshkin I.Y."/>
            <person name="Danilova O.V."/>
            <person name="Suzina N.E."/>
            <person name="Dedysh S.N."/>
        </authorList>
    </citation>
    <scope>NUCLEOTIDE SEQUENCE [LARGE SCALE GENOMIC DNA]</scope>
    <source>
        <strain evidence="14 15">Ch1-1</strain>
    </source>
</reference>
<feature type="transmembrane region" description="Helical" evidence="12">
    <location>
        <begin position="191"/>
        <end position="213"/>
    </location>
</feature>